<dbReference type="Pfam" id="PF01094">
    <property type="entry name" value="ANF_receptor"/>
    <property type="match status" value="1"/>
</dbReference>
<dbReference type="PANTHER" id="PTHR11920">
    <property type="entry name" value="GUANYLYL CYCLASE"/>
    <property type="match status" value="1"/>
</dbReference>
<keyword evidence="5" id="KW-1133">Transmembrane helix</keyword>
<dbReference type="InterPro" id="IPR050401">
    <property type="entry name" value="Cyclic_nucleotide_synthase"/>
</dbReference>
<dbReference type="Gene3D" id="1.10.510.10">
    <property type="entry name" value="Transferase(Phosphotransferase) domain 1"/>
    <property type="match status" value="1"/>
</dbReference>
<dbReference type="Pfam" id="PF00211">
    <property type="entry name" value="Guanylate_cyc"/>
    <property type="match status" value="1"/>
</dbReference>
<dbReference type="PANTHER" id="PTHR11920:SF335">
    <property type="entry name" value="GUANYLATE CYCLASE"/>
    <property type="match status" value="1"/>
</dbReference>
<dbReference type="Pfam" id="PF00090">
    <property type="entry name" value="TSP_1"/>
    <property type="match status" value="4"/>
</dbReference>
<dbReference type="EMBL" id="OU015569">
    <property type="protein sequence ID" value="CAG5098647.1"/>
    <property type="molecule type" value="Genomic_DNA"/>
</dbReference>
<gene>
    <name evidence="13" type="ORF">OKIOD_LOCUS7413</name>
</gene>
<evidence type="ECO:0000256" key="4">
    <source>
        <dbReference type="ARBA" id="ARBA00022741"/>
    </source>
</evidence>
<evidence type="ECO:0000259" key="11">
    <source>
        <dbReference type="PROSITE" id="PS50011"/>
    </source>
</evidence>
<keyword evidence="3" id="KW-0812">Transmembrane</keyword>
<evidence type="ECO:0000256" key="8">
    <source>
        <dbReference type="ARBA" id="ARBA00023293"/>
    </source>
</evidence>
<protein>
    <recommendedName>
        <fullName evidence="2">guanylate cyclase</fullName>
        <ecNumber evidence="2">4.6.1.2</ecNumber>
    </recommendedName>
</protein>
<sequence length="1576" mass="179606">MRLFLFGLLLTLSEARRRFSSDKIFEKLNAEFPVNTILAKYNTSIDYVTNIIKEARKTSIGTRSFETLADSAQAVMAILVGVGPPPPPFPSYDEILEKYVWNTWGRWSSCSETCGMGTRTRTRTCNRSTRVCEKFLETKASETRRCRDQPCSWWTSWNSWTSCSKTCGEGISVRRRQCSGSNCLGKAMDNRKCSNAPCHSGQRNSDWEEWSSCQSCSYAARQMRKRACAFKTPTCPSPPIESRSCFQSAQCKSARAITQAPSPSPTLRTKRQRATTTPSTSVRSSGWSEWSTCNAGCGHLGFRTRTRPCTWKPKNCHKFKSKATERCFRLYARELKEETKLNYRNNKFFVPVFTANSTKYLHTTDKLSSEIIKAIEDVKKEFGIDLDVNIFESNCQPDLVISKTLSLWQNRSQAPPVGLVGFSCDAEHHTVAQLASQWELPLIAPGMRRILGEKDSPRRKKASTTIRTGLHSDVLARFLKDLLDDQIFNDTYDPINPFGVSLLSLAESKHGYPKSSENDGDCGAYMAQLHSKLSKEKKKYSPVSIIAENEEEFCDKQDQIVAEIMARSRTVIFCMEPHLFRTALQKITESPRYKLEHDKKWNFIYLDLYRQVNWDSCYLWSGNSEEKQLCPEPAAKNAYSTNIWTERLNDTLKAKPFPSEDLLTGIWQTSVVSVPQLGLPRLVGPIGECRNQPPESSCAENPFQYWYYEAIFSLGAAINHTIQRGGDPYNGTHLLDFFRNGSVEIRKQIGWFPDQTEQVKKYFNDLMELDVTFSVSQFFSPTLLSPTNAREVPKCFKNRDIDNEWIFDSEEGKRCVEEKDCEMTCGIAVVSTGFILFGTVKLASYIQKRFRCIANPNEPPFEVNEEVEKDVDSFINRRITDKTVGTPIGGYLRASLFSMNGQSGPQLRKRYTDLVVFKETVVAIKDLGPQFALLRLMKQEKEELRKMMVLNHRNVAVFHGLLYENEHGYFLQEYGAHGSLKDILSSKIQLTWEMKKSLVIDLIEGLAYIHRSQLRYHGFLNTTSCLVTGRLAVKVGNYGVQRLRQQARIFRKDEDYLCRLQLWQAPEILNNPSETDVPTLQRADVYSFGIIAHEVIYGKGCFWLGPETPNPNIETLVENVRNNFLDVNGNSPRPFIPIDQSEHIRLCNIQPSSPNQLKSSVDMANIMVACWSQNPIQRPELERLRKTMSSGPRKDMVDDLATRLQDYTTKLDQMVDQKTRKIAEEKMKSEELCYNLLPKSVAEDLSDGKGYEPVEFKAVTIYQSDIQGFTKIGTQSKPIQIMTMLRLIYEIFDRIISTVDAYKVETIGDAYVAVSAPRHKNAFSSLNQREIDKFQIPHLPHEKLMIRIGLHSGPVVSGVVGNVMPRWCLFGRTRELTDIMESCGSSDSIHVSEQTAEFLRRDPKINWSVGLRERPREDFPPNMEKIEGEIDRTFWLVKHGIPRTGRKSQLGAFMPDTYSRLTRNSSSSLCGSRSTRRSSVPLSIHSTNSIGSFIHPYVSKSSSSELVKSNSTASVGTLTEDLEQKWKIGNLNSQGRRSTIYLEPSKKERTRETYNEPVRANPRNYGRLSRRFSALM</sequence>
<evidence type="ECO:0000256" key="10">
    <source>
        <dbReference type="SAM" id="SignalP"/>
    </source>
</evidence>
<dbReference type="InterPro" id="IPR001828">
    <property type="entry name" value="ANF_lig-bd_rcpt"/>
</dbReference>
<dbReference type="PROSITE" id="PS50125">
    <property type="entry name" value="GUANYLATE_CYCLASE_2"/>
    <property type="match status" value="1"/>
</dbReference>
<dbReference type="SUPFAM" id="SSF56112">
    <property type="entry name" value="Protein kinase-like (PK-like)"/>
    <property type="match status" value="1"/>
</dbReference>
<evidence type="ECO:0000313" key="13">
    <source>
        <dbReference type="EMBL" id="CAG5098647.1"/>
    </source>
</evidence>
<dbReference type="InterPro" id="IPR028082">
    <property type="entry name" value="Peripla_BP_I"/>
</dbReference>
<reference evidence="13 14" key="1">
    <citation type="submission" date="2021-04" db="EMBL/GenBank/DDBJ databases">
        <authorList>
            <person name="Bliznina A."/>
        </authorList>
    </citation>
    <scope>NUCLEOTIDE SEQUENCE [LARGE SCALE GENOMIC DNA]</scope>
</reference>
<dbReference type="Pfam" id="PF07714">
    <property type="entry name" value="PK_Tyr_Ser-Thr"/>
    <property type="match status" value="1"/>
</dbReference>
<dbReference type="PROSITE" id="PS50092">
    <property type="entry name" value="TSP1"/>
    <property type="match status" value="4"/>
</dbReference>
<evidence type="ECO:0000313" key="14">
    <source>
        <dbReference type="Proteomes" id="UP001158576"/>
    </source>
</evidence>
<dbReference type="SUPFAM" id="SSF55073">
    <property type="entry name" value="Nucleotide cyclase"/>
    <property type="match status" value="1"/>
</dbReference>
<feature type="domain" description="Protein kinase" evidence="11">
    <location>
        <begin position="892"/>
        <end position="1197"/>
    </location>
</feature>
<feature type="signal peptide" evidence="10">
    <location>
        <begin position="1"/>
        <end position="15"/>
    </location>
</feature>
<feature type="chain" id="PRO_5045901415" description="guanylate cyclase" evidence="10">
    <location>
        <begin position="16"/>
        <end position="1576"/>
    </location>
</feature>
<dbReference type="SMART" id="SM00044">
    <property type="entry name" value="CYCc"/>
    <property type="match status" value="1"/>
</dbReference>
<dbReference type="InterPro" id="IPR029787">
    <property type="entry name" value="Nucleotide_cyclase"/>
</dbReference>
<dbReference type="EC" id="4.6.1.2" evidence="2"/>
<dbReference type="SUPFAM" id="SSF53822">
    <property type="entry name" value="Periplasmic binding protein-like I"/>
    <property type="match status" value="1"/>
</dbReference>
<dbReference type="PROSITE" id="PS50011">
    <property type="entry name" value="PROTEIN_KINASE_DOM"/>
    <property type="match status" value="1"/>
</dbReference>
<dbReference type="SMART" id="SM00209">
    <property type="entry name" value="TSP1"/>
    <property type="match status" value="4"/>
</dbReference>
<evidence type="ECO:0000256" key="1">
    <source>
        <dbReference type="ARBA" id="ARBA00004167"/>
    </source>
</evidence>
<dbReference type="CDD" id="cd07302">
    <property type="entry name" value="CHD"/>
    <property type="match status" value="1"/>
</dbReference>
<evidence type="ECO:0000256" key="2">
    <source>
        <dbReference type="ARBA" id="ARBA00012202"/>
    </source>
</evidence>
<dbReference type="InterPro" id="IPR011009">
    <property type="entry name" value="Kinase-like_dom_sf"/>
</dbReference>
<name>A0ABN7SI65_OIKDI</name>
<dbReference type="Gene3D" id="2.20.100.10">
    <property type="entry name" value="Thrombospondin type-1 (TSP1) repeat"/>
    <property type="match status" value="3"/>
</dbReference>
<evidence type="ECO:0000259" key="12">
    <source>
        <dbReference type="PROSITE" id="PS50125"/>
    </source>
</evidence>
<dbReference type="InterPro" id="IPR000884">
    <property type="entry name" value="TSP1_rpt"/>
</dbReference>
<feature type="domain" description="Guanylate cyclase" evidence="12">
    <location>
        <begin position="1260"/>
        <end position="1381"/>
    </location>
</feature>
<dbReference type="InterPro" id="IPR036383">
    <property type="entry name" value="TSP1_rpt_sf"/>
</dbReference>
<dbReference type="Proteomes" id="UP001158576">
    <property type="component" value="Chromosome XSR"/>
</dbReference>
<accession>A0ABN7SI65</accession>
<evidence type="ECO:0000256" key="5">
    <source>
        <dbReference type="ARBA" id="ARBA00022989"/>
    </source>
</evidence>
<dbReference type="InterPro" id="IPR001054">
    <property type="entry name" value="A/G_cyclase"/>
</dbReference>
<evidence type="ECO:0000256" key="3">
    <source>
        <dbReference type="ARBA" id="ARBA00022692"/>
    </source>
</evidence>
<dbReference type="SUPFAM" id="SSF82895">
    <property type="entry name" value="TSP-1 type 1 repeat"/>
    <property type="match status" value="3"/>
</dbReference>
<keyword evidence="14" id="KW-1185">Reference proteome</keyword>
<keyword evidence="7" id="KW-0456">Lyase</keyword>
<evidence type="ECO:0000256" key="7">
    <source>
        <dbReference type="ARBA" id="ARBA00023239"/>
    </source>
</evidence>
<dbReference type="Gene3D" id="3.40.50.2300">
    <property type="match status" value="1"/>
</dbReference>
<organism evidence="13 14">
    <name type="scientific">Oikopleura dioica</name>
    <name type="common">Tunicate</name>
    <dbReference type="NCBI Taxonomy" id="34765"/>
    <lineage>
        <taxon>Eukaryota</taxon>
        <taxon>Metazoa</taxon>
        <taxon>Chordata</taxon>
        <taxon>Tunicata</taxon>
        <taxon>Appendicularia</taxon>
        <taxon>Copelata</taxon>
        <taxon>Oikopleuridae</taxon>
        <taxon>Oikopleura</taxon>
    </lineage>
</organism>
<dbReference type="InterPro" id="IPR001245">
    <property type="entry name" value="Ser-Thr/Tyr_kinase_cat_dom"/>
</dbReference>
<keyword evidence="8" id="KW-0141">cGMP biosynthesis</keyword>
<comment type="subcellular location">
    <subcellularLocation>
        <location evidence="1">Membrane</location>
        <topology evidence="1">Single-pass membrane protein</topology>
    </subcellularLocation>
</comment>
<dbReference type="Gene3D" id="3.30.70.1230">
    <property type="entry name" value="Nucleotide cyclase"/>
    <property type="match status" value="1"/>
</dbReference>
<evidence type="ECO:0000256" key="9">
    <source>
        <dbReference type="SAM" id="MobiDB-lite"/>
    </source>
</evidence>
<dbReference type="InterPro" id="IPR000719">
    <property type="entry name" value="Prot_kinase_dom"/>
</dbReference>
<keyword evidence="10" id="KW-0732">Signal</keyword>
<proteinExistence type="predicted"/>
<evidence type="ECO:0000256" key="6">
    <source>
        <dbReference type="ARBA" id="ARBA00023136"/>
    </source>
</evidence>
<keyword evidence="4" id="KW-0547">Nucleotide-binding</keyword>
<feature type="region of interest" description="Disordered" evidence="9">
    <location>
        <begin position="256"/>
        <end position="286"/>
    </location>
</feature>
<feature type="compositionally biased region" description="Polar residues" evidence="9">
    <location>
        <begin position="274"/>
        <end position="286"/>
    </location>
</feature>
<keyword evidence="6" id="KW-0472">Membrane</keyword>